<dbReference type="Proteomes" id="UP001652660">
    <property type="component" value="Chromosome 8c"/>
</dbReference>
<keyword evidence="1" id="KW-1185">Reference proteome</keyword>
<dbReference type="PANTHER" id="PTHR47592">
    <property type="entry name" value="PBF68 PROTEIN"/>
    <property type="match status" value="1"/>
</dbReference>
<gene>
    <name evidence="2" type="primary">LOC113707105</name>
</gene>
<evidence type="ECO:0000313" key="1">
    <source>
        <dbReference type="Proteomes" id="UP001652660"/>
    </source>
</evidence>
<dbReference type="OrthoDB" id="1740512at2759"/>
<evidence type="ECO:0000313" key="2">
    <source>
        <dbReference type="RefSeq" id="XP_027085067.2"/>
    </source>
</evidence>
<dbReference type="RefSeq" id="XP_027085067.2">
    <property type="nucleotide sequence ID" value="XM_027229266.2"/>
</dbReference>
<dbReference type="GeneID" id="113707105"/>
<name>A0A6P6U4U7_COFAR</name>
<protein>
    <recommendedName>
        <fullName evidence="3">UBN2_2 domain-containing protein</fullName>
    </recommendedName>
</protein>
<accession>A0A6P6U4U7</accession>
<reference evidence="2" key="2">
    <citation type="submission" date="2025-08" db="UniProtKB">
        <authorList>
            <consortium name="RefSeq"/>
        </authorList>
    </citation>
    <scope>IDENTIFICATION</scope>
    <source>
        <tissue evidence="2">Leaves</tissue>
    </source>
</reference>
<evidence type="ECO:0008006" key="3">
    <source>
        <dbReference type="Google" id="ProtNLM"/>
    </source>
</evidence>
<proteinExistence type="predicted"/>
<reference evidence="1" key="1">
    <citation type="journal article" date="2025" name="Foods">
        <title>Unveiling the Microbial Signatures of Arabica Coffee Cherries: Insights into Ripeness Specific Diversity, Functional Traits, and Implications for Quality and Safety.</title>
        <authorList>
            <consortium name="RefSeq"/>
            <person name="Tenea G.N."/>
            <person name="Cifuentes V."/>
            <person name="Reyes P."/>
            <person name="Cevallos-Vallejos M."/>
        </authorList>
    </citation>
    <scope>NUCLEOTIDE SEQUENCE [LARGE SCALE GENOMIC DNA]</scope>
</reference>
<sequence length="219" mass="25426">MESAQESAIKVMNQDFIKLDKLDGTGTNFNHWKDKLMFFLTALKVAYILNPNLPEIPAPAEGEFEEVTKQRQKREEDEIICRGHILNTLSDSYYDMFQGVRNPREIWDAIEQVYTTQKQGTDKFLIKKYFEFKLADSFSLMDQIHNLQVIVSKLKDYGVEVSESFQVGAIIAKLPPLWNDYQKKLLHTSETLTLSNVLKHLRIEEEARILQKLEVDNAP</sequence>
<dbReference type="Pfam" id="PF14223">
    <property type="entry name" value="Retrotran_gag_2"/>
    <property type="match status" value="1"/>
</dbReference>
<dbReference type="PANTHER" id="PTHR47592:SF31">
    <property type="entry name" value="ZINC FINGER, CCHC-TYPE-RELATED"/>
    <property type="match status" value="1"/>
</dbReference>
<organism evidence="1 2">
    <name type="scientific">Coffea arabica</name>
    <name type="common">Arabian coffee</name>
    <dbReference type="NCBI Taxonomy" id="13443"/>
    <lineage>
        <taxon>Eukaryota</taxon>
        <taxon>Viridiplantae</taxon>
        <taxon>Streptophyta</taxon>
        <taxon>Embryophyta</taxon>
        <taxon>Tracheophyta</taxon>
        <taxon>Spermatophyta</taxon>
        <taxon>Magnoliopsida</taxon>
        <taxon>eudicotyledons</taxon>
        <taxon>Gunneridae</taxon>
        <taxon>Pentapetalae</taxon>
        <taxon>asterids</taxon>
        <taxon>lamiids</taxon>
        <taxon>Gentianales</taxon>
        <taxon>Rubiaceae</taxon>
        <taxon>Ixoroideae</taxon>
        <taxon>Gardenieae complex</taxon>
        <taxon>Bertiereae - Coffeeae clade</taxon>
        <taxon>Coffeeae</taxon>
        <taxon>Coffea</taxon>
    </lineage>
</organism>
<dbReference type="AlphaFoldDB" id="A0A6P6U4U7"/>